<evidence type="ECO:0000313" key="1">
    <source>
        <dbReference type="EMBL" id="KMQ82175.1"/>
    </source>
</evidence>
<dbReference type="PaxDb" id="67767-A0A0J7MNK7"/>
<organism evidence="1 2">
    <name type="scientific">Lasius niger</name>
    <name type="common">Black garden ant</name>
    <dbReference type="NCBI Taxonomy" id="67767"/>
    <lineage>
        <taxon>Eukaryota</taxon>
        <taxon>Metazoa</taxon>
        <taxon>Ecdysozoa</taxon>
        <taxon>Arthropoda</taxon>
        <taxon>Hexapoda</taxon>
        <taxon>Insecta</taxon>
        <taxon>Pterygota</taxon>
        <taxon>Neoptera</taxon>
        <taxon>Endopterygota</taxon>
        <taxon>Hymenoptera</taxon>
        <taxon>Apocrita</taxon>
        <taxon>Aculeata</taxon>
        <taxon>Formicoidea</taxon>
        <taxon>Formicidae</taxon>
        <taxon>Formicinae</taxon>
        <taxon>Lasius</taxon>
        <taxon>Lasius</taxon>
    </lineage>
</organism>
<keyword evidence="2" id="KW-1185">Reference proteome</keyword>
<dbReference type="AlphaFoldDB" id="A0A0J7MNK7"/>
<name>A0A0J7MNK7_LASNI</name>
<evidence type="ECO:0000313" key="2">
    <source>
        <dbReference type="Proteomes" id="UP000036403"/>
    </source>
</evidence>
<proteinExistence type="predicted"/>
<protein>
    <submittedName>
        <fullName evidence="1">L-carnitine dehydratase bile acid-inducible protein f</fullName>
    </submittedName>
</protein>
<dbReference type="EMBL" id="LBMM01027608">
    <property type="protein sequence ID" value="KMQ82175.1"/>
    <property type="molecule type" value="Genomic_DNA"/>
</dbReference>
<dbReference type="Proteomes" id="UP000036403">
    <property type="component" value="Unassembled WGS sequence"/>
</dbReference>
<sequence length="114" mass="12795">MATRPSDSWVPKGTRRQGIPCGQVGCDGISTAPSVASRSLGTSRDIELDCIRYTVHEADVCLYMRVYMRVYMHRSSTLQAYMGLTKCTMLDEGSMLGRLVARECRRQYGVETTF</sequence>
<accession>A0A0J7MNK7</accession>
<reference evidence="1 2" key="1">
    <citation type="submission" date="2015-04" db="EMBL/GenBank/DDBJ databases">
        <title>Lasius niger genome sequencing.</title>
        <authorList>
            <person name="Konorov E.A."/>
            <person name="Nikitin M.A."/>
            <person name="Kirill M.V."/>
            <person name="Chang P."/>
        </authorList>
    </citation>
    <scope>NUCLEOTIDE SEQUENCE [LARGE SCALE GENOMIC DNA]</scope>
    <source>
        <tissue evidence="1">Whole</tissue>
    </source>
</reference>
<gene>
    <name evidence="1" type="ORF">RF55_23906</name>
</gene>
<comment type="caution">
    <text evidence="1">The sequence shown here is derived from an EMBL/GenBank/DDBJ whole genome shotgun (WGS) entry which is preliminary data.</text>
</comment>